<dbReference type="eggNOG" id="COG0564">
    <property type="taxonomic scope" value="Bacteria"/>
</dbReference>
<comment type="function">
    <text evidence="2">Responsible for synthesis of pseudouridine from uracil at positions 955, 2504 and 2580 in 23S ribosomal RNA.</text>
</comment>
<dbReference type="STRING" id="247633.GP2143_06539"/>
<comment type="catalytic activity">
    <reaction evidence="1">
        <text>uridine(955/2504/2580) in 23S rRNA = pseudouridine(955/2504/2580) in 23S rRNA</text>
        <dbReference type="Rhea" id="RHEA:42528"/>
        <dbReference type="Rhea" id="RHEA-COMP:10099"/>
        <dbReference type="Rhea" id="RHEA-COMP:10100"/>
        <dbReference type="ChEBI" id="CHEBI:65314"/>
        <dbReference type="ChEBI" id="CHEBI:65315"/>
        <dbReference type="EC" id="5.4.99.24"/>
    </reaction>
</comment>
<dbReference type="OrthoDB" id="9807829at2"/>
<dbReference type="InterPro" id="IPR006225">
    <property type="entry name" value="PsdUridine_synth_RluC/D"/>
</dbReference>
<evidence type="ECO:0000256" key="3">
    <source>
        <dbReference type="ARBA" id="ARBA00010876"/>
    </source>
</evidence>
<dbReference type="CDD" id="cd02869">
    <property type="entry name" value="PseudoU_synth_RluA_like"/>
    <property type="match status" value="1"/>
</dbReference>
<dbReference type="Pfam" id="PF00849">
    <property type="entry name" value="PseudoU_synth_2"/>
    <property type="match status" value="1"/>
</dbReference>
<feature type="active site" evidence="7">
    <location>
        <position position="151"/>
    </location>
</feature>
<evidence type="ECO:0000256" key="6">
    <source>
        <dbReference type="ARBA" id="ARBA00023235"/>
    </source>
</evidence>
<dbReference type="InterPro" id="IPR006145">
    <property type="entry name" value="PsdUridine_synth_RsuA/RluA"/>
</dbReference>
<dbReference type="GO" id="GO:0000455">
    <property type="term" value="P:enzyme-directed rRNA pseudouridine synthesis"/>
    <property type="evidence" value="ECO:0007669"/>
    <property type="project" value="TreeGrafter"/>
</dbReference>
<dbReference type="GO" id="GO:0003723">
    <property type="term" value="F:RNA binding"/>
    <property type="evidence" value="ECO:0007669"/>
    <property type="project" value="UniProtKB-KW"/>
</dbReference>
<dbReference type="CDD" id="cd00165">
    <property type="entry name" value="S4"/>
    <property type="match status" value="1"/>
</dbReference>
<evidence type="ECO:0000313" key="11">
    <source>
        <dbReference type="EMBL" id="EAW29929.1"/>
    </source>
</evidence>
<dbReference type="NCBIfam" id="TIGR00005">
    <property type="entry name" value="rluA_subfam"/>
    <property type="match status" value="1"/>
</dbReference>
<dbReference type="EC" id="5.4.99.-" evidence="9"/>
<organism evidence="11 12">
    <name type="scientific">marine gamma proteobacterium HTCC2143</name>
    <dbReference type="NCBI Taxonomy" id="247633"/>
    <lineage>
        <taxon>Bacteria</taxon>
        <taxon>Pseudomonadati</taxon>
        <taxon>Pseudomonadota</taxon>
        <taxon>Gammaproteobacteria</taxon>
        <taxon>Cellvibrionales</taxon>
        <taxon>Spongiibacteraceae</taxon>
        <taxon>BD1-7 clade</taxon>
    </lineage>
</organism>
<dbReference type="InterPro" id="IPR006224">
    <property type="entry name" value="PsdUridine_synth_RluA-like_CS"/>
</dbReference>
<evidence type="ECO:0000256" key="9">
    <source>
        <dbReference type="RuleBase" id="RU362028"/>
    </source>
</evidence>
<reference evidence="11 12" key="1">
    <citation type="journal article" date="2010" name="J. Bacteriol.">
        <title>Genome sequence of the oligotrophic marine Gammaproteobacterium HTCC2143, isolated from the Oregon Coast.</title>
        <authorList>
            <person name="Oh H.M."/>
            <person name="Kang I."/>
            <person name="Ferriera S."/>
            <person name="Giovannoni S.J."/>
            <person name="Cho J.C."/>
        </authorList>
    </citation>
    <scope>NUCLEOTIDE SEQUENCE [LARGE SCALE GENOMIC DNA]</scope>
    <source>
        <strain evidence="11 12">HTCC2143</strain>
    </source>
</reference>
<dbReference type="PROSITE" id="PS50889">
    <property type="entry name" value="S4"/>
    <property type="match status" value="1"/>
</dbReference>
<dbReference type="SUPFAM" id="SSF55120">
    <property type="entry name" value="Pseudouridine synthase"/>
    <property type="match status" value="1"/>
</dbReference>
<evidence type="ECO:0000259" key="10">
    <source>
        <dbReference type="SMART" id="SM00363"/>
    </source>
</evidence>
<evidence type="ECO:0000313" key="12">
    <source>
        <dbReference type="Proteomes" id="UP000004931"/>
    </source>
</evidence>
<evidence type="ECO:0000256" key="5">
    <source>
        <dbReference type="ARBA" id="ARBA00022884"/>
    </source>
</evidence>
<accession>A0YGR1</accession>
<dbReference type="InterPro" id="IPR002942">
    <property type="entry name" value="S4_RNA-bd"/>
</dbReference>
<dbReference type="Pfam" id="PF01479">
    <property type="entry name" value="S4"/>
    <property type="match status" value="1"/>
</dbReference>
<keyword evidence="5 8" id="KW-0694">RNA-binding</keyword>
<dbReference type="Proteomes" id="UP000004931">
    <property type="component" value="Unassembled WGS sequence"/>
</dbReference>
<dbReference type="InterPro" id="IPR020103">
    <property type="entry name" value="PsdUridine_synth_cat_dom_sf"/>
</dbReference>
<dbReference type="EMBL" id="AAVT01000012">
    <property type="protein sequence ID" value="EAW29929.1"/>
    <property type="molecule type" value="Genomic_DNA"/>
</dbReference>
<dbReference type="NCBIfam" id="NF008249">
    <property type="entry name" value="PRK11025.1"/>
    <property type="match status" value="1"/>
</dbReference>
<comment type="similarity">
    <text evidence="3 9">Belongs to the pseudouridine synthase RluA family.</text>
</comment>
<evidence type="ECO:0000256" key="2">
    <source>
        <dbReference type="ARBA" id="ARBA00002876"/>
    </source>
</evidence>
<dbReference type="SMART" id="SM00363">
    <property type="entry name" value="S4"/>
    <property type="match status" value="1"/>
</dbReference>
<dbReference type="GO" id="GO:0016829">
    <property type="term" value="F:lyase activity"/>
    <property type="evidence" value="ECO:0007669"/>
    <property type="project" value="UniProtKB-KW"/>
</dbReference>
<dbReference type="AlphaFoldDB" id="A0YGR1"/>
<keyword evidence="12" id="KW-1185">Reference proteome</keyword>
<evidence type="ECO:0000256" key="4">
    <source>
        <dbReference type="ARBA" id="ARBA00022552"/>
    </source>
</evidence>
<dbReference type="PANTHER" id="PTHR21600">
    <property type="entry name" value="MITOCHONDRIAL RNA PSEUDOURIDINE SYNTHASE"/>
    <property type="match status" value="1"/>
</dbReference>
<dbReference type="InterPro" id="IPR036986">
    <property type="entry name" value="S4_RNA-bd_sf"/>
</dbReference>
<dbReference type="PROSITE" id="PS01129">
    <property type="entry name" value="PSI_RLU"/>
    <property type="match status" value="1"/>
</dbReference>
<keyword evidence="11" id="KW-0456">Lyase</keyword>
<keyword evidence="6 9" id="KW-0413">Isomerase</keyword>
<dbReference type="Gene3D" id="3.30.2350.10">
    <property type="entry name" value="Pseudouridine synthase"/>
    <property type="match status" value="1"/>
</dbReference>
<feature type="domain" description="RNA-binding S4" evidence="10">
    <location>
        <begin position="28"/>
        <end position="86"/>
    </location>
</feature>
<dbReference type="SUPFAM" id="SSF55174">
    <property type="entry name" value="Alpha-L RNA-binding motif"/>
    <property type="match status" value="1"/>
</dbReference>
<name>A0YGR1_9GAMM</name>
<sequence>MTDYSAGNTGDKRPVVTFLEVTDAHAGQRIDNFLLRHLKGVPKSRIYRILRKGEVRVNKSRVKAEYRLCDGDLLRIPPVRISDAKPAESVSVSLSRLLSNSILYEDDRLLIINKPSGLAVHGGSGISQGLIEALRVLRPEARFLELVHRLDRDTSGCVMIAKKRSMLRHLHEQLRSGKIDKRYLALVSGRWPQKRRVVNEPLLKNSLQSGERMVNVAPEGKKSITEFSVVERYAQATLVEAKPITGRTHQIRVHAQYAGCPLLGDDKYGNPAACRDFKKRGLRRLFLHAASLKVPLPPSDLADAPEFLMVRADLDAELSGFLAGLARE</sequence>
<dbReference type="Gene3D" id="3.10.290.10">
    <property type="entry name" value="RNA-binding S4 domain"/>
    <property type="match status" value="1"/>
</dbReference>
<dbReference type="PANTHER" id="PTHR21600:SF92">
    <property type="entry name" value="RIBOSOMAL LARGE SUBUNIT PSEUDOURIDINE SYNTHASE C"/>
    <property type="match status" value="1"/>
</dbReference>
<proteinExistence type="inferred from homology"/>
<evidence type="ECO:0000256" key="1">
    <source>
        <dbReference type="ARBA" id="ARBA00000381"/>
    </source>
</evidence>
<protein>
    <recommendedName>
        <fullName evidence="9">Pseudouridine synthase</fullName>
        <ecNumber evidence="9">5.4.99.-</ecNumber>
    </recommendedName>
</protein>
<keyword evidence="4" id="KW-0698">rRNA processing</keyword>
<dbReference type="InterPro" id="IPR050188">
    <property type="entry name" value="RluA_PseudoU_synthase"/>
</dbReference>
<dbReference type="GO" id="GO:0160141">
    <property type="term" value="F:23S rRNA pseudouridine(955/2504/2580) synthase activity"/>
    <property type="evidence" value="ECO:0007669"/>
    <property type="project" value="UniProtKB-EC"/>
</dbReference>
<evidence type="ECO:0000256" key="8">
    <source>
        <dbReference type="PROSITE-ProRule" id="PRU00182"/>
    </source>
</evidence>
<comment type="caution">
    <text evidence="11">The sequence shown here is derived from an EMBL/GenBank/DDBJ whole genome shotgun (WGS) entry which is preliminary data.</text>
</comment>
<comment type="catalytic activity">
    <reaction evidence="9">
        <text>a uridine in RNA = a pseudouridine in RNA</text>
        <dbReference type="Rhea" id="RHEA:48348"/>
        <dbReference type="Rhea" id="RHEA-COMP:12068"/>
        <dbReference type="Rhea" id="RHEA-COMP:12069"/>
        <dbReference type="ChEBI" id="CHEBI:65314"/>
        <dbReference type="ChEBI" id="CHEBI:65315"/>
    </reaction>
</comment>
<evidence type="ECO:0000256" key="7">
    <source>
        <dbReference type="PIRSR" id="PIRSR606225-1"/>
    </source>
</evidence>
<gene>
    <name evidence="11" type="ORF">GP2143_06539</name>
</gene>